<dbReference type="Proteomes" id="UP000436006">
    <property type="component" value="Unassembled WGS sequence"/>
</dbReference>
<proteinExistence type="predicted"/>
<evidence type="ECO:0008006" key="5">
    <source>
        <dbReference type="Google" id="ProtNLM"/>
    </source>
</evidence>
<evidence type="ECO:0000256" key="2">
    <source>
        <dbReference type="SAM" id="SignalP"/>
    </source>
</evidence>
<accession>A0A7K1S4H8</accession>
<gene>
    <name evidence="3" type="ORF">GO755_01720</name>
</gene>
<feature type="region of interest" description="Disordered" evidence="1">
    <location>
        <begin position="39"/>
        <end position="61"/>
    </location>
</feature>
<comment type="caution">
    <text evidence="3">The sequence shown here is derived from an EMBL/GenBank/DDBJ whole genome shotgun (WGS) entry which is preliminary data.</text>
</comment>
<dbReference type="RefSeq" id="WP_157582838.1">
    <property type="nucleotide sequence ID" value="NZ_WPIN01000001.1"/>
</dbReference>
<dbReference type="EMBL" id="WPIN01000001">
    <property type="protein sequence ID" value="MVM28733.1"/>
    <property type="molecule type" value="Genomic_DNA"/>
</dbReference>
<evidence type="ECO:0000313" key="4">
    <source>
        <dbReference type="Proteomes" id="UP000436006"/>
    </source>
</evidence>
<keyword evidence="4" id="KW-1185">Reference proteome</keyword>
<evidence type="ECO:0000313" key="3">
    <source>
        <dbReference type="EMBL" id="MVM28733.1"/>
    </source>
</evidence>
<keyword evidence="2" id="KW-0732">Signal</keyword>
<evidence type="ECO:0000256" key="1">
    <source>
        <dbReference type="SAM" id="MobiDB-lite"/>
    </source>
</evidence>
<feature type="signal peptide" evidence="2">
    <location>
        <begin position="1"/>
        <end position="19"/>
    </location>
</feature>
<reference evidence="3 4" key="1">
    <citation type="submission" date="2019-12" db="EMBL/GenBank/DDBJ databases">
        <title>Spirosoma sp. HMF4905 genome sequencing and assembly.</title>
        <authorList>
            <person name="Kang H."/>
            <person name="Cha I."/>
            <person name="Kim H."/>
            <person name="Joh K."/>
        </authorList>
    </citation>
    <scope>NUCLEOTIDE SEQUENCE [LARGE SCALE GENOMIC DNA]</scope>
    <source>
        <strain evidence="3 4">HMF4905</strain>
    </source>
</reference>
<feature type="chain" id="PRO_5029476559" description="Outer membrane beta-barrel protein" evidence="2">
    <location>
        <begin position="20"/>
        <end position="304"/>
    </location>
</feature>
<name>A0A7K1S4H8_9BACT</name>
<sequence>MKHISLLLFLLSLASSVLAQEVVIDTNYYAPPPVVRKKVLTADPDQNPDRRRSVNRQKTDYSPAYQLKETQTWYVSLEGGFRTDGSLLNNSFDGLFSSSSTTKSAWSALLGYTYRNSWTVETGYTYAPIHLNITIPNGSRPLIYNYQNSGYGIPLRIKRRIGSASHATNGTGFWLSAGAWLVPNGKVNTDDFRLVGYTYHNNRPRTADTIRLDNTTTTKSISGVAELGIDYSVRLSSSIEFSTYVRKYWGLGEAIRSDITYTVNSIVQPQSSITANGTGWGFGLSLRYIYGRQQEVKKPQNGHP</sequence>
<organism evidence="3 4">
    <name type="scientific">Spirosoma arboris</name>
    <dbReference type="NCBI Taxonomy" id="2682092"/>
    <lineage>
        <taxon>Bacteria</taxon>
        <taxon>Pseudomonadati</taxon>
        <taxon>Bacteroidota</taxon>
        <taxon>Cytophagia</taxon>
        <taxon>Cytophagales</taxon>
        <taxon>Cytophagaceae</taxon>
        <taxon>Spirosoma</taxon>
    </lineage>
</organism>
<dbReference type="AlphaFoldDB" id="A0A7K1S4H8"/>
<protein>
    <recommendedName>
        <fullName evidence="5">Outer membrane beta-barrel protein</fullName>
    </recommendedName>
</protein>